<protein>
    <recommendedName>
        <fullName evidence="5">PglZ domain-containing protein</fullName>
    </recommendedName>
</protein>
<reference evidence="2 4" key="3">
    <citation type="submission" date="2024-06" db="EMBL/GenBank/DDBJ databases">
        <title>Halorubrum miltondacostae sp. nov., a potential PHA producer isolated from an inland solar saltern in Rio Maior, Portugal.</title>
        <authorList>
            <person name="Albuquerque L."/>
            <person name="Viver T."/>
            <person name="Barroso C."/>
            <person name="Claudino R."/>
            <person name="Galvan M."/>
            <person name="Simoes G."/>
            <person name="Lobo Da Cunha A."/>
            <person name="Egas C."/>
        </authorList>
    </citation>
    <scope>NUCLEOTIDE SEQUENCE [LARGE SCALE GENOMIC DNA]</scope>
    <source>
        <strain evidence="2 4">DSM 18646</strain>
    </source>
</reference>
<proteinExistence type="predicted"/>
<dbReference type="RefSeq" id="WP_343778019.1">
    <property type="nucleotide sequence ID" value="NZ_BAAADQ010000006.1"/>
</dbReference>
<dbReference type="EMBL" id="JBEDNW010000008">
    <property type="protein sequence ID" value="MEZ3168431.1"/>
    <property type="molecule type" value="Genomic_DNA"/>
</dbReference>
<reference evidence="1" key="1">
    <citation type="journal article" date="2014" name="Int. J. Syst. Evol. Microbiol.">
        <title>Complete genome sequence of Corynebacterium casei LMG S-19264T (=DSM 44701T), isolated from a smear-ripened cheese.</title>
        <authorList>
            <consortium name="US DOE Joint Genome Institute (JGI-PGF)"/>
            <person name="Walter F."/>
            <person name="Albersmeier A."/>
            <person name="Kalinowski J."/>
            <person name="Ruckert C."/>
        </authorList>
    </citation>
    <scope>NUCLEOTIDE SEQUENCE</scope>
    <source>
        <strain evidence="1">JCM 14265</strain>
    </source>
</reference>
<reference evidence="1" key="2">
    <citation type="submission" date="2023-12" db="EMBL/GenBank/DDBJ databases">
        <authorList>
            <person name="Sun Q."/>
            <person name="Inoue M."/>
        </authorList>
    </citation>
    <scope>NUCLEOTIDE SEQUENCE</scope>
    <source>
        <strain evidence="1">JCM 14265</strain>
    </source>
</reference>
<keyword evidence="4" id="KW-1185">Reference proteome</keyword>
<evidence type="ECO:0008006" key="5">
    <source>
        <dbReference type="Google" id="ProtNLM"/>
    </source>
</evidence>
<dbReference type="EMBL" id="BAAADQ010000006">
    <property type="protein sequence ID" value="GAA0541236.1"/>
    <property type="molecule type" value="Genomic_DNA"/>
</dbReference>
<gene>
    <name evidence="2" type="ORF">ABNG02_13960</name>
    <name evidence="1" type="ORF">GCM10008994_15400</name>
</gene>
<accession>A0AAV3SSF7</accession>
<evidence type="ECO:0000313" key="3">
    <source>
        <dbReference type="Proteomes" id="UP001501425"/>
    </source>
</evidence>
<sequence length="310" mass="35194">MASRDVFTADEVSEVMSRENVFDGAFKCLRRIWSDPKALEARQLSSSEYRARQLERELEKLYSPLYDDLIGQMGGHPVASAESGSVVIMDALSLREGFQLEREFQEETDWEVELDWAPVERLPSETNFITQAWFDSHAPSAVNRDDFRFVGDMNVPQLPGTSPEYVWTRYPDKRLESAMKGNYSTENVSDIYADVKALLEEIITESVHSEFLVSSDHGYINHLGNNPYSLRDDLEEGLSGKFSGRSREVANGYVYQQLEEAGVIKRANDHYMVAGHYSWTQRGGTKRIMHGGLSLPECMTPVLRINTETA</sequence>
<dbReference type="Proteomes" id="UP001567571">
    <property type="component" value="Unassembled WGS sequence"/>
</dbReference>
<evidence type="ECO:0000313" key="4">
    <source>
        <dbReference type="Proteomes" id="UP001567571"/>
    </source>
</evidence>
<dbReference type="AlphaFoldDB" id="A0AAV3SSF7"/>
<evidence type="ECO:0000313" key="1">
    <source>
        <dbReference type="EMBL" id="GAA0541236.1"/>
    </source>
</evidence>
<dbReference type="Proteomes" id="UP001501425">
    <property type="component" value="Unassembled WGS sequence"/>
</dbReference>
<evidence type="ECO:0000313" key="2">
    <source>
        <dbReference type="EMBL" id="MEZ3168431.1"/>
    </source>
</evidence>
<name>A0AAV3SSF7_9EURY</name>
<organism evidence="1 3">
    <name type="scientific">Halorubrum ejinorense</name>
    <dbReference type="NCBI Taxonomy" id="425309"/>
    <lineage>
        <taxon>Archaea</taxon>
        <taxon>Methanobacteriati</taxon>
        <taxon>Methanobacteriota</taxon>
        <taxon>Stenosarchaea group</taxon>
        <taxon>Halobacteria</taxon>
        <taxon>Halobacteriales</taxon>
        <taxon>Haloferacaceae</taxon>
        <taxon>Halorubrum</taxon>
    </lineage>
</organism>
<comment type="caution">
    <text evidence="1">The sequence shown here is derived from an EMBL/GenBank/DDBJ whole genome shotgun (WGS) entry which is preliminary data.</text>
</comment>